<proteinExistence type="predicted"/>
<accession>A0A7Y2E5D2</accession>
<evidence type="ECO:0000256" key="4">
    <source>
        <dbReference type="ARBA" id="ARBA00022842"/>
    </source>
</evidence>
<reference evidence="7 8" key="1">
    <citation type="submission" date="2020-03" db="EMBL/GenBank/DDBJ databases">
        <title>Metabolic flexibility allows generalist bacteria to become dominant in a frequently disturbed ecosystem.</title>
        <authorList>
            <person name="Chen Y.-J."/>
            <person name="Leung P.M."/>
            <person name="Bay S.K."/>
            <person name="Hugenholtz P."/>
            <person name="Kessler A.J."/>
            <person name="Shelley G."/>
            <person name="Waite D.W."/>
            <person name="Cook P.L."/>
            <person name="Greening C."/>
        </authorList>
    </citation>
    <scope>NUCLEOTIDE SEQUENCE [LARGE SCALE GENOMIC DNA]</scope>
    <source>
        <strain evidence="7">SS_bin_28</strain>
    </source>
</reference>
<dbReference type="SUPFAM" id="SSF81891">
    <property type="entry name" value="Poly A polymerase C-terminal region-like"/>
    <property type="match status" value="1"/>
</dbReference>
<dbReference type="Proteomes" id="UP000547674">
    <property type="component" value="Unassembled WGS sequence"/>
</dbReference>
<dbReference type="GO" id="GO:0003723">
    <property type="term" value="F:RNA binding"/>
    <property type="evidence" value="ECO:0007669"/>
    <property type="project" value="UniProtKB-KW"/>
</dbReference>
<dbReference type="AlphaFoldDB" id="A0A7Y2E5D2"/>
<evidence type="ECO:0000313" key="8">
    <source>
        <dbReference type="Proteomes" id="UP000547674"/>
    </source>
</evidence>
<keyword evidence="2" id="KW-0808">Transferase</keyword>
<keyword evidence="4" id="KW-0460">Magnesium</keyword>
<dbReference type="Pfam" id="PF13735">
    <property type="entry name" value="tRNA_NucTran2_2"/>
    <property type="match status" value="1"/>
</dbReference>
<dbReference type="GO" id="GO:0016779">
    <property type="term" value="F:nucleotidyltransferase activity"/>
    <property type="evidence" value="ECO:0007669"/>
    <property type="project" value="UniProtKB-KW"/>
</dbReference>
<evidence type="ECO:0000256" key="5">
    <source>
        <dbReference type="ARBA" id="ARBA00022884"/>
    </source>
</evidence>
<dbReference type="GO" id="GO:0008033">
    <property type="term" value="P:tRNA processing"/>
    <property type="evidence" value="ECO:0007669"/>
    <property type="project" value="UniProtKB-KW"/>
</dbReference>
<evidence type="ECO:0000313" key="7">
    <source>
        <dbReference type="EMBL" id="NNF05476.1"/>
    </source>
</evidence>
<dbReference type="Gene3D" id="1.10.246.80">
    <property type="match status" value="1"/>
</dbReference>
<keyword evidence="5" id="KW-0694">RNA-binding</keyword>
<keyword evidence="2" id="KW-0548">Nucleotidyltransferase</keyword>
<dbReference type="InterPro" id="IPR032810">
    <property type="entry name" value="CCA-adding_enz_C"/>
</dbReference>
<feature type="domain" description="CCA-adding enzyme C-terminal" evidence="6">
    <location>
        <begin position="31"/>
        <end position="97"/>
    </location>
</feature>
<evidence type="ECO:0000256" key="1">
    <source>
        <dbReference type="ARBA" id="ARBA00022694"/>
    </source>
</evidence>
<evidence type="ECO:0000259" key="6">
    <source>
        <dbReference type="Pfam" id="PF13735"/>
    </source>
</evidence>
<organism evidence="7 8">
    <name type="scientific">Eiseniibacteriota bacterium</name>
    <dbReference type="NCBI Taxonomy" id="2212470"/>
    <lineage>
        <taxon>Bacteria</taxon>
        <taxon>Candidatus Eiseniibacteriota</taxon>
    </lineage>
</organism>
<gene>
    <name evidence="7" type="ORF">HKN21_01825</name>
</gene>
<name>A0A7Y2E5D2_UNCEI</name>
<sequence>GRDSLPDLFALRHADNEGSGTRARTTPRLEELKERVDRVIQEDDALDLSALEITGTDLMESLSLSPGPEVGKLLKHLLDVVLENPERNSREVLLEIAREKHKSA</sequence>
<dbReference type="EMBL" id="JABDJR010000061">
    <property type="protein sequence ID" value="NNF05476.1"/>
    <property type="molecule type" value="Genomic_DNA"/>
</dbReference>
<protein>
    <submittedName>
        <fullName evidence="7">Poly(A) polymerase</fullName>
    </submittedName>
</protein>
<keyword evidence="1" id="KW-0819">tRNA processing</keyword>
<evidence type="ECO:0000256" key="3">
    <source>
        <dbReference type="ARBA" id="ARBA00022723"/>
    </source>
</evidence>
<dbReference type="GO" id="GO:0046872">
    <property type="term" value="F:metal ion binding"/>
    <property type="evidence" value="ECO:0007669"/>
    <property type="project" value="UniProtKB-KW"/>
</dbReference>
<keyword evidence="3" id="KW-0479">Metal-binding</keyword>
<evidence type="ECO:0000256" key="2">
    <source>
        <dbReference type="ARBA" id="ARBA00022695"/>
    </source>
</evidence>
<feature type="non-terminal residue" evidence="7">
    <location>
        <position position="1"/>
    </location>
</feature>
<comment type="caution">
    <text evidence="7">The sequence shown here is derived from an EMBL/GenBank/DDBJ whole genome shotgun (WGS) entry which is preliminary data.</text>
</comment>